<keyword evidence="1" id="KW-0433">Leucine-rich repeat</keyword>
<name>A0A6A1WXG3_9ROSI</name>
<evidence type="ECO:0000313" key="5">
    <source>
        <dbReference type="Proteomes" id="UP000516437"/>
    </source>
</evidence>
<comment type="caution">
    <text evidence="4">The sequence shown here is derived from an EMBL/GenBank/DDBJ whole genome shotgun (WGS) entry which is preliminary data.</text>
</comment>
<evidence type="ECO:0000256" key="1">
    <source>
        <dbReference type="ARBA" id="ARBA00022614"/>
    </source>
</evidence>
<dbReference type="Proteomes" id="UP000516437">
    <property type="component" value="Unassembled WGS sequence"/>
</dbReference>
<keyword evidence="2" id="KW-0677">Repeat</keyword>
<accession>A0A6A1WXG3</accession>
<reference evidence="4 5" key="1">
    <citation type="journal article" date="2019" name="Plant Biotechnol. J.">
        <title>The red bayberry genome and genetic basis of sex determination.</title>
        <authorList>
            <person name="Jia H.M."/>
            <person name="Jia H.J."/>
            <person name="Cai Q.L."/>
            <person name="Wang Y."/>
            <person name="Zhao H.B."/>
            <person name="Yang W.F."/>
            <person name="Wang G.Y."/>
            <person name="Li Y.H."/>
            <person name="Zhan D.L."/>
            <person name="Shen Y.T."/>
            <person name="Niu Q.F."/>
            <person name="Chang L."/>
            <person name="Qiu J."/>
            <person name="Zhao L."/>
            <person name="Xie H.B."/>
            <person name="Fu W.Y."/>
            <person name="Jin J."/>
            <person name="Li X.W."/>
            <person name="Jiao Y."/>
            <person name="Zhou C.C."/>
            <person name="Tu T."/>
            <person name="Chai C.Y."/>
            <person name="Gao J.L."/>
            <person name="Fan L.J."/>
            <person name="van de Weg E."/>
            <person name="Wang J.Y."/>
            <person name="Gao Z.S."/>
        </authorList>
    </citation>
    <scope>NUCLEOTIDE SEQUENCE [LARGE SCALE GENOMIC DNA]</scope>
    <source>
        <tissue evidence="4">Leaves</tissue>
    </source>
</reference>
<proteinExistence type="predicted"/>
<sequence>MERLSFSSSSQPVVLSLNYCSNLVEIVGLNLKSDLMIQMLGCNNLSTDFRTSLLQCPSTKGGPCYRVDILPGSEIPLWFSYQTIGSSLSFQVPSLSGCKIGIFVICAVFAFKKESLQWWTDFGVVIHNKTRGYREVFLPGAYQFLANESDHLFLIKGLVIRK</sequence>
<dbReference type="EMBL" id="RXIC02000001">
    <property type="protein sequence ID" value="KAB1228348.1"/>
    <property type="molecule type" value="Genomic_DNA"/>
</dbReference>
<gene>
    <name evidence="4" type="ORF">CJ030_MR6G003739</name>
</gene>
<dbReference type="Pfam" id="PF20160">
    <property type="entry name" value="C-JID"/>
    <property type="match status" value="1"/>
</dbReference>
<evidence type="ECO:0000259" key="3">
    <source>
        <dbReference type="Pfam" id="PF20160"/>
    </source>
</evidence>
<protein>
    <recommendedName>
        <fullName evidence="3">C-JID domain-containing protein</fullName>
    </recommendedName>
</protein>
<dbReference type="InterPro" id="IPR045344">
    <property type="entry name" value="C-JID"/>
</dbReference>
<organism evidence="4 5">
    <name type="scientific">Morella rubra</name>
    <name type="common">Chinese bayberry</name>
    <dbReference type="NCBI Taxonomy" id="262757"/>
    <lineage>
        <taxon>Eukaryota</taxon>
        <taxon>Viridiplantae</taxon>
        <taxon>Streptophyta</taxon>
        <taxon>Embryophyta</taxon>
        <taxon>Tracheophyta</taxon>
        <taxon>Spermatophyta</taxon>
        <taxon>Magnoliopsida</taxon>
        <taxon>eudicotyledons</taxon>
        <taxon>Gunneridae</taxon>
        <taxon>Pentapetalae</taxon>
        <taxon>rosids</taxon>
        <taxon>fabids</taxon>
        <taxon>Fagales</taxon>
        <taxon>Myricaceae</taxon>
        <taxon>Morella</taxon>
    </lineage>
</organism>
<evidence type="ECO:0000313" key="4">
    <source>
        <dbReference type="EMBL" id="KAB1228348.1"/>
    </source>
</evidence>
<feature type="domain" description="C-JID" evidence="3">
    <location>
        <begin position="70"/>
        <end position="127"/>
    </location>
</feature>
<dbReference type="OrthoDB" id="1751997at2759"/>
<evidence type="ECO:0000256" key="2">
    <source>
        <dbReference type="ARBA" id="ARBA00022737"/>
    </source>
</evidence>
<dbReference type="AlphaFoldDB" id="A0A6A1WXG3"/>
<keyword evidence="5" id="KW-1185">Reference proteome</keyword>